<dbReference type="EMBL" id="CP000053">
    <property type="protein sequence ID" value="AAY62076.1"/>
    <property type="molecule type" value="Genomic_DNA"/>
</dbReference>
<dbReference type="GO" id="GO:0003677">
    <property type="term" value="F:DNA binding"/>
    <property type="evidence" value="ECO:0007669"/>
    <property type="project" value="InterPro"/>
</dbReference>
<feature type="coiled-coil region" evidence="4">
    <location>
        <begin position="553"/>
        <end position="607"/>
    </location>
</feature>
<dbReference type="PROSITE" id="PS50893">
    <property type="entry name" value="ABC_TRANSPORTER_2"/>
    <property type="match status" value="2"/>
</dbReference>
<evidence type="ECO:0000256" key="1">
    <source>
        <dbReference type="ARBA" id="ARBA00022741"/>
    </source>
</evidence>
<keyword evidence="4" id="KW-0175">Coiled coil</keyword>
<evidence type="ECO:0000256" key="3">
    <source>
        <dbReference type="ARBA" id="ARBA00024725"/>
    </source>
</evidence>
<dbReference type="KEGG" id="rfe:RF_1225"/>
<accession>Q4UK59</accession>
<dbReference type="SUPFAM" id="SSF52540">
    <property type="entry name" value="P-loop containing nucleoside triphosphate hydrolases"/>
    <property type="match status" value="2"/>
</dbReference>
<dbReference type="CDD" id="cd03221">
    <property type="entry name" value="ABCF_EF-3"/>
    <property type="match status" value="2"/>
</dbReference>
<dbReference type="InterPro" id="IPR027417">
    <property type="entry name" value="P-loop_NTPase"/>
</dbReference>
<dbReference type="SMART" id="SM00382">
    <property type="entry name" value="AAA"/>
    <property type="match status" value="2"/>
</dbReference>
<evidence type="ECO:0000259" key="5">
    <source>
        <dbReference type="PROSITE" id="PS50893"/>
    </source>
</evidence>
<evidence type="ECO:0000256" key="4">
    <source>
        <dbReference type="SAM" id="Coils"/>
    </source>
</evidence>
<dbReference type="InterPro" id="IPR003439">
    <property type="entry name" value="ABC_transporter-like_ATP-bd"/>
</dbReference>
<gene>
    <name evidence="6" type="primary">uup</name>
    <name evidence="6" type="ordered locus">RF_1225</name>
</gene>
<evidence type="ECO:0000256" key="2">
    <source>
        <dbReference type="ARBA" id="ARBA00022840"/>
    </source>
</evidence>
<dbReference type="Gene3D" id="3.40.50.300">
    <property type="entry name" value="P-loop containing nucleotide triphosphate hydrolases"/>
    <property type="match status" value="2"/>
</dbReference>
<comment type="function">
    <text evidence="3">Part of an ABC transporter complex. Transmembrane domains (TMD) form a pore in the inner membrane and the ATP-binding domain (NBD) is responsible for energy generation.</text>
</comment>
<protein>
    <submittedName>
        <fullName evidence="6">ABC transporter ATP-binding protein Uup</fullName>
    </submittedName>
</protein>
<keyword evidence="7" id="KW-1185">Reference proteome</keyword>
<organism evidence="6 7">
    <name type="scientific">Rickettsia felis (strain ATCC VR-1525 / URRWXCal2)</name>
    <name type="common">Rickettsia azadi</name>
    <dbReference type="NCBI Taxonomy" id="315456"/>
    <lineage>
        <taxon>Bacteria</taxon>
        <taxon>Pseudomonadati</taxon>
        <taxon>Pseudomonadota</taxon>
        <taxon>Alphaproteobacteria</taxon>
        <taxon>Rickettsiales</taxon>
        <taxon>Rickettsiaceae</taxon>
        <taxon>Rickettsieae</taxon>
        <taxon>Rickettsia</taxon>
        <taxon>spotted fever group</taxon>
    </lineage>
</organism>
<dbReference type="PANTHER" id="PTHR42855">
    <property type="entry name" value="ABC TRANSPORTER ATP-BINDING SUBUNIT"/>
    <property type="match status" value="1"/>
</dbReference>
<feature type="domain" description="ABC transporter" evidence="5">
    <location>
        <begin position="309"/>
        <end position="528"/>
    </location>
</feature>
<dbReference type="PROSITE" id="PS00211">
    <property type="entry name" value="ABC_TRANSPORTER_1"/>
    <property type="match status" value="2"/>
</dbReference>
<dbReference type="InterPro" id="IPR037118">
    <property type="entry name" value="Val-tRNA_synth_C_sf"/>
</dbReference>
<evidence type="ECO:0000313" key="7">
    <source>
        <dbReference type="Proteomes" id="UP000008548"/>
    </source>
</evidence>
<dbReference type="STRING" id="315456.RF_1225"/>
<dbReference type="Gene3D" id="1.10.287.380">
    <property type="entry name" value="Valyl-tRNA synthetase, C-terminal domain"/>
    <property type="match status" value="1"/>
</dbReference>
<dbReference type="GO" id="GO:0016887">
    <property type="term" value="F:ATP hydrolysis activity"/>
    <property type="evidence" value="ECO:0007669"/>
    <property type="project" value="InterPro"/>
</dbReference>
<keyword evidence="1" id="KW-0547">Nucleotide-binding</keyword>
<keyword evidence="2 6" id="KW-0067">ATP-binding</keyword>
<dbReference type="Pfam" id="PF00005">
    <property type="entry name" value="ABC_tran"/>
    <property type="match status" value="2"/>
</dbReference>
<dbReference type="InterPro" id="IPR017871">
    <property type="entry name" value="ABC_transporter-like_CS"/>
</dbReference>
<dbReference type="Pfam" id="PF16326">
    <property type="entry name" value="ABC_tran_CTD"/>
    <property type="match status" value="1"/>
</dbReference>
<dbReference type="InterPro" id="IPR051309">
    <property type="entry name" value="ABCF_ATPase"/>
</dbReference>
<dbReference type="PANTHER" id="PTHR42855:SF1">
    <property type="entry name" value="ABC TRANSPORTER DOMAIN-CONTAINING PROTEIN"/>
    <property type="match status" value="1"/>
</dbReference>
<evidence type="ECO:0000313" key="6">
    <source>
        <dbReference type="EMBL" id="AAY62076.1"/>
    </source>
</evidence>
<reference evidence="6 7" key="1">
    <citation type="journal article" date="2005" name="PLoS Biol.">
        <title>The genome sequence of Rickettsia felis identifies the first putative conjugative plasmid in an obligate intracellular parasite.</title>
        <authorList>
            <person name="Ogata H."/>
            <person name="Renesto P."/>
            <person name="Audic S."/>
            <person name="Robert C."/>
            <person name="Blanc G."/>
            <person name="Fournier P.E."/>
            <person name="Parinello H."/>
            <person name="Claverie J.M."/>
            <person name="Raoult D."/>
        </authorList>
    </citation>
    <scope>NUCLEOTIDE SEQUENCE [LARGE SCALE GENOMIC DNA]</scope>
    <source>
        <strain evidence="7">ATCC VR-1525 / URRWXCal2</strain>
    </source>
</reference>
<name>Q4UK59_RICFE</name>
<dbReference type="HOGENOM" id="CLU_000604_36_0_5"/>
<dbReference type="Proteomes" id="UP000008548">
    <property type="component" value="Chromosome"/>
</dbReference>
<proteinExistence type="predicted"/>
<dbReference type="AlphaFoldDB" id="Q4UK59"/>
<dbReference type="InterPro" id="IPR032524">
    <property type="entry name" value="ABC_tran_C"/>
</dbReference>
<feature type="domain" description="ABC transporter" evidence="5">
    <location>
        <begin position="26"/>
        <end position="238"/>
    </location>
</feature>
<dbReference type="GO" id="GO:0005524">
    <property type="term" value="F:ATP binding"/>
    <property type="evidence" value="ECO:0007669"/>
    <property type="project" value="UniProtKB-KW"/>
</dbReference>
<dbReference type="eggNOG" id="COG0488">
    <property type="taxonomic scope" value="Bacteria"/>
</dbReference>
<sequence length="613" mass="70386">MSTAELIKRRSQFCKLNEYTIMPPIYYIKDGNLSFADKVILSDLELYLYKGDKICLIGRNGCGKSSLMKVISGDYELDNGELFQDPAITTGYLRQDISIKTNLTVYDFILQQTDSTKEIDKYQIDIILEKLQINGTDNLSTYSGGQLRRASLAKALILEPEILLLDEPTNHLDIETIEWLEEFVKSYNGAIICVSHDRTFLSNVTNKIWWLDRGILRKSDKGFKFFDEWQNVIIEQEEAALRKLNKKLSQENEWLNAGVTARRKRNQKRLAELKALRVITREQTEKLASSKQRVRAELAENIAKSKFIIEADNISFSYKNTKIIDNFSFRVKKGEKIGIIGANGSGKSTFIKLLTKQLTPDLGKIIYGGNLDISYFDQHREKLNFNHTLQQTLCPTGGDQVFLPNGQTMHVAGYLKQFMFNPKLLNAKTAILSGGEANRLLLAKILINPGNLLILDEPTNDLDMDSLEILLDILADYSGTLIVVSHDRDFLDRLVTRTLVFAQGKIHDLTRGYEDYKQYFTTTPIVKKLSKPFPLIPQKPINKKLSYKYQRLLETLPNDIEKLEISIKHLEKELEDVNLYLDNPTKYNHITNQLINDKKKLDELLNQWLEIQN</sequence>
<dbReference type="InterPro" id="IPR003593">
    <property type="entry name" value="AAA+_ATPase"/>
</dbReference>